<evidence type="ECO:0000256" key="1">
    <source>
        <dbReference type="SAM" id="Phobius"/>
    </source>
</evidence>
<dbReference type="Proteomes" id="UP000739538">
    <property type="component" value="Unassembled WGS sequence"/>
</dbReference>
<keyword evidence="1" id="KW-1133">Transmembrane helix</keyword>
<proteinExistence type="predicted"/>
<comment type="caution">
    <text evidence="2">The sequence shown here is derived from an EMBL/GenBank/DDBJ whole genome shotgun (WGS) entry which is preliminary data.</text>
</comment>
<reference evidence="2" key="2">
    <citation type="journal article" date="2021" name="Microbiome">
        <title>Successional dynamics and alternative stable states in a saline activated sludge microbial community over 9 years.</title>
        <authorList>
            <person name="Wang Y."/>
            <person name="Ye J."/>
            <person name="Ju F."/>
            <person name="Liu L."/>
            <person name="Boyd J.A."/>
            <person name="Deng Y."/>
            <person name="Parks D.H."/>
            <person name="Jiang X."/>
            <person name="Yin X."/>
            <person name="Woodcroft B.J."/>
            <person name="Tyson G.W."/>
            <person name="Hugenholtz P."/>
            <person name="Polz M.F."/>
            <person name="Zhang T."/>
        </authorList>
    </citation>
    <scope>NUCLEOTIDE SEQUENCE</scope>
    <source>
        <strain evidence="2">HKST-UBA02</strain>
    </source>
</reference>
<evidence type="ECO:0000313" key="3">
    <source>
        <dbReference type="Proteomes" id="UP000739538"/>
    </source>
</evidence>
<feature type="transmembrane region" description="Helical" evidence="1">
    <location>
        <begin position="69"/>
        <end position="85"/>
    </location>
</feature>
<organism evidence="2 3">
    <name type="scientific">Eiseniibacteriota bacterium</name>
    <dbReference type="NCBI Taxonomy" id="2212470"/>
    <lineage>
        <taxon>Bacteria</taxon>
        <taxon>Candidatus Eiseniibacteriota</taxon>
    </lineage>
</organism>
<protein>
    <submittedName>
        <fullName evidence="2">Uncharacterized protein</fullName>
    </submittedName>
</protein>
<evidence type="ECO:0000313" key="2">
    <source>
        <dbReference type="EMBL" id="MCA9755792.1"/>
    </source>
</evidence>
<dbReference type="EMBL" id="JAGQHS010000032">
    <property type="protein sequence ID" value="MCA9755792.1"/>
    <property type="molecule type" value="Genomic_DNA"/>
</dbReference>
<gene>
    <name evidence="2" type="ORF">KDA27_08325</name>
</gene>
<feature type="transmembrane region" description="Helical" evidence="1">
    <location>
        <begin position="16"/>
        <end position="35"/>
    </location>
</feature>
<keyword evidence="1" id="KW-0812">Transmembrane</keyword>
<keyword evidence="1" id="KW-0472">Membrane</keyword>
<name>A0A956NAX3_UNCEI</name>
<sequence>MDIVEKVLDWYSTQCFIAAIGVALWSFCVFNDLGWRSALRVEQLSRFGSVDRPSADEFRRALLRQKRQLWALALFVVGVALRVFGRW</sequence>
<accession>A0A956NAX3</accession>
<reference evidence="2" key="1">
    <citation type="submission" date="2020-04" db="EMBL/GenBank/DDBJ databases">
        <authorList>
            <person name="Zhang T."/>
        </authorList>
    </citation>
    <scope>NUCLEOTIDE SEQUENCE</scope>
    <source>
        <strain evidence="2">HKST-UBA02</strain>
    </source>
</reference>
<dbReference type="AlphaFoldDB" id="A0A956NAX3"/>